<dbReference type="SMART" id="SM00829">
    <property type="entry name" value="PKS_ER"/>
    <property type="match status" value="1"/>
</dbReference>
<dbReference type="GO" id="GO:0008270">
    <property type="term" value="F:zinc ion binding"/>
    <property type="evidence" value="ECO:0007669"/>
    <property type="project" value="InterPro"/>
</dbReference>
<evidence type="ECO:0000313" key="4">
    <source>
        <dbReference type="Proteomes" id="UP000441102"/>
    </source>
</evidence>
<dbReference type="InterPro" id="IPR013154">
    <property type="entry name" value="ADH-like_N"/>
</dbReference>
<dbReference type="InterPro" id="IPR036291">
    <property type="entry name" value="NAD(P)-bd_dom_sf"/>
</dbReference>
<dbReference type="PANTHER" id="PTHR11695:SF294">
    <property type="entry name" value="RETICULON-4-INTERACTING PROTEIN 1, MITOCHONDRIAL"/>
    <property type="match status" value="1"/>
</dbReference>
<proteinExistence type="predicted"/>
<evidence type="ECO:0000259" key="2">
    <source>
        <dbReference type="SMART" id="SM00829"/>
    </source>
</evidence>
<keyword evidence="1" id="KW-0560">Oxidoreductase</keyword>
<dbReference type="Pfam" id="PF08240">
    <property type="entry name" value="ADH_N"/>
    <property type="match status" value="1"/>
</dbReference>
<dbReference type="PROSITE" id="PS01162">
    <property type="entry name" value="QOR_ZETA_CRYSTAL"/>
    <property type="match status" value="1"/>
</dbReference>
<protein>
    <submittedName>
        <fullName evidence="3">NADP-dependent oxidoreductase</fullName>
    </submittedName>
</protein>
<accession>A0A6I0DMH7</accession>
<dbReference type="Gene3D" id="3.40.50.720">
    <property type="entry name" value="NAD(P)-binding Rossmann-like Domain"/>
    <property type="match status" value="1"/>
</dbReference>
<dbReference type="GO" id="GO:0016491">
    <property type="term" value="F:oxidoreductase activity"/>
    <property type="evidence" value="ECO:0007669"/>
    <property type="project" value="UniProtKB-KW"/>
</dbReference>
<comment type="caution">
    <text evidence="3">The sequence shown here is derived from an EMBL/GenBank/DDBJ whole genome shotgun (WGS) entry which is preliminary data.</text>
</comment>
<dbReference type="AlphaFoldDB" id="A0A6I0DMH7"/>
<dbReference type="RefSeq" id="WP_151577163.1">
    <property type="nucleotide sequence ID" value="NZ_WBWX01000019.1"/>
</dbReference>
<dbReference type="PANTHER" id="PTHR11695">
    <property type="entry name" value="ALCOHOL DEHYDROGENASE RELATED"/>
    <property type="match status" value="1"/>
</dbReference>
<dbReference type="Pfam" id="PF13602">
    <property type="entry name" value="ADH_zinc_N_2"/>
    <property type="match status" value="1"/>
</dbReference>
<dbReference type="SUPFAM" id="SSF50129">
    <property type="entry name" value="GroES-like"/>
    <property type="match status" value="1"/>
</dbReference>
<sequence length="307" mass="32262">MKAVRIYDYNQPLVLEDVDIPEPGPGEVLVRVHAASLNPLDVKLHIGSMHAFFPLAFPYTLGTDFSGVVEKTGSLASHWRAGDRVVVESHPTRGGALAEFALADSNNLVRLPESISFADAAGIPIAAGTAWQALFEVADLTKGQTVLIHAGAGGVGSFAIQFARQAGARVIATASGAGLDLVRRLGADQIIDYTSQDFGSIVSDVDLVVDTIGGETQQTSYGVLRTGGSLLATSAPPDEAMAKAHKISATFVYHQPEASRLSKIVRTVEDGNIKVLTDSHRGLADFQAALDHQASGRAKGKIILSIG</sequence>
<gene>
    <name evidence="3" type="ORF">F9L06_25060</name>
</gene>
<evidence type="ECO:0000256" key="1">
    <source>
        <dbReference type="ARBA" id="ARBA00023002"/>
    </source>
</evidence>
<reference evidence="3 4" key="1">
    <citation type="submission" date="2019-09" db="EMBL/GenBank/DDBJ databases">
        <title>Taxonomic organization of the family Brucellaceae based on a phylogenomic approach.</title>
        <authorList>
            <person name="Leclercq S."/>
            <person name="Cloeckaert A."/>
            <person name="Zygmunt M.S."/>
        </authorList>
    </citation>
    <scope>NUCLEOTIDE SEQUENCE [LARGE SCALE GENOMIC DNA]</scope>
    <source>
        <strain evidence="3 4">CCUG 34461</strain>
    </source>
</reference>
<name>A0A6I0DMH7_BRUAN</name>
<dbReference type="Proteomes" id="UP000441102">
    <property type="component" value="Unassembled WGS sequence"/>
</dbReference>
<dbReference type="InterPro" id="IPR020843">
    <property type="entry name" value="ER"/>
</dbReference>
<dbReference type="InterPro" id="IPR002364">
    <property type="entry name" value="Quin_OxRdtase/zeta-crystal_CS"/>
</dbReference>
<dbReference type="Gene3D" id="3.90.180.10">
    <property type="entry name" value="Medium-chain alcohol dehydrogenases, catalytic domain"/>
    <property type="match status" value="1"/>
</dbReference>
<evidence type="ECO:0000313" key="3">
    <source>
        <dbReference type="EMBL" id="KAB2790337.1"/>
    </source>
</evidence>
<feature type="domain" description="Enoyl reductase (ER)" evidence="2">
    <location>
        <begin position="8"/>
        <end position="304"/>
    </location>
</feature>
<organism evidence="3 4">
    <name type="scientific">Brucella anthropi</name>
    <name type="common">Ochrobactrum anthropi</name>
    <dbReference type="NCBI Taxonomy" id="529"/>
    <lineage>
        <taxon>Bacteria</taxon>
        <taxon>Pseudomonadati</taxon>
        <taxon>Pseudomonadota</taxon>
        <taxon>Alphaproteobacteria</taxon>
        <taxon>Hyphomicrobiales</taxon>
        <taxon>Brucellaceae</taxon>
        <taxon>Brucella/Ochrobactrum group</taxon>
        <taxon>Brucella</taxon>
    </lineage>
</organism>
<dbReference type="EMBL" id="WBWX01000019">
    <property type="protein sequence ID" value="KAB2790337.1"/>
    <property type="molecule type" value="Genomic_DNA"/>
</dbReference>
<dbReference type="CDD" id="cd05289">
    <property type="entry name" value="MDR_like_2"/>
    <property type="match status" value="1"/>
</dbReference>
<dbReference type="InterPro" id="IPR050700">
    <property type="entry name" value="YIM1/Zinc_Alcohol_DH_Fams"/>
</dbReference>
<dbReference type="SUPFAM" id="SSF51735">
    <property type="entry name" value="NAD(P)-binding Rossmann-fold domains"/>
    <property type="match status" value="1"/>
</dbReference>
<dbReference type="InterPro" id="IPR011032">
    <property type="entry name" value="GroES-like_sf"/>
</dbReference>